<feature type="transmembrane region" description="Helical" evidence="2">
    <location>
        <begin position="551"/>
        <end position="576"/>
    </location>
</feature>
<feature type="compositionally biased region" description="Basic and acidic residues" evidence="1">
    <location>
        <begin position="22"/>
        <end position="31"/>
    </location>
</feature>
<keyword evidence="2" id="KW-1133">Transmembrane helix</keyword>
<accession>A0A6A6EFX3</accession>
<evidence type="ECO:0000313" key="4">
    <source>
        <dbReference type="Proteomes" id="UP000800200"/>
    </source>
</evidence>
<feature type="transmembrane region" description="Helical" evidence="2">
    <location>
        <begin position="144"/>
        <end position="163"/>
    </location>
</feature>
<gene>
    <name evidence="3" type="ORF">K469DRAFT_658287</name>
</gene>
<dbReference type="AlphaFoldDB" id="A0A6A6EFX3"/>
<evidence type="ECO:0000256" key="1">
    <source>
        <dbReference type="SAM" id="MobiDB-lite"/>
    </source>
</evidence>
<organism evidence="3 4">
    <name type="scientific">Zopfia rhizophila CBS 207.26</name>
    <dbReference type="NCBI Taxonomy" id="1314779"/>
    <lineage>
        <taxon>Eukaryota</taxon>
        <taxon>Fungi</taxon>
        <taxon>Dikarya</taxon>
        <taxon>Ascomycota</taxon>
        <taxon>Pezizomycotina</taxon>
        <taxon>Dothideomycetes</taxon>
        <taxon>Dothideomycetes incertae sedis</taxon>
        <taxon>Zopfiaceae</taxon>
        <taxon>Zopfia</taxon>
    </lineage>
</organism>
<feature type="transmembrane region" description="Helical" evidence="2">
    <location>
        <begin position="230"/>
        <end position="256"/>
    </location>
</feature>
<evidence type="ECO:0000256" key="2">
    <source>
        <dbReference type="SAM" id="Phobius"/>
    </source>
</evidence>
<reference evidence="3" key="1">
    <citation type="journal article" date="2020" name="Stud. Mycol.">
        <title>101 Dothideomycetes genomes: a test case for predicting lifestyles and emergence of pathogens.</title>
        <authorList>
            <person name="Haridas S."/>
            <person name="Albert R."/>
            <person name="Binder M."/>
            <person name="Bloem J."/>
            <person name="Labutti K."/>
            <person name="Salamov A."/>
            <person name="Andreopoulos B."/>
            <person name="Baker S."/>
            <person name="Barry K."/>
            <person name="Bills G."/>
            <person name="Bluhm B."/>
            <person name="Cannon C."/>
            <person name="Castanera R."/>
            <person name="Culley D."/>
            <person name="Daum C."/>
            <person name="Ezra D."/>
            <person name="Gonzalez J."/>
            <person name="Henrissat B."/>
            <person name="Kuo A."/>
            <person name="Liang C."/>
            <person name="Lipzen A."/>
            <person name="Lutzoni F."/>
            <person name="Magnuson J."/>
            <person name="Mondo S."/>
            <person name="Nolan M."/>
            <person name="Ohm R."/>
            <person name="Pangilinan J."/>
            <person name="Park H.-J."/>
            <person name="Ramirez L."/>
            <person name="Alfaro M."/>
            <person name="Sun H."/>
            <person name="Tritt A."/>
            <person name="Yoshinaga Y."/>
            <person name="Zwiers L.-H."/>
            <person name="Turgeon B."/>
            <person name="Goodwin S."/>
            <person name="Spatafora J."/>
            <person name="Crous P."/>
            <person name="Grigoriev I."/>
        </authorList>
    </citation>
    <scope>NUCLEOTIDE SEQUENCE</scope>
    <source>
        <strain evidence="3">CBS 207.26</strain>
    </source>
</reference>
<feature type="region of interest" description="Disordered" evidence="1">
    <location>
        <begin position="1"/>
        <end position="48"/>
    </location>
</feature>
<sequence length="660" mass="74006">MDPDHLFPISASGHHGFGARVSRRDTDDRPSHKAPTAPHPPDDHEDDIAMRHMDEPHSTDTASLMITNGDYGLVCNPRDHGDNVSLLSTAKMYDHHESRKFLFKTGFVRLFVTLFFCLLIGLSLKAYEGFSTPRIIGKRKVRVFNALMLGLSLGLGLNLASSLKRYAVILRWSILTKRYVSLEVFDLILGCETLTKVGKLMIISIPGISKVSFLRRLPWFRESRDDGTRFTWIVCFVWLTLNIGAQVLVATLSLFWPVDPSDATPLLTHGTVRISDLATWKIDAPHAGNASALAAANAYGNQALAYPVIRVGDEPDRSNGSRTTIYKGDGYWEYRFLNRNPDRPYTNYFVSDRTVQASASCTQLETSGDLEEVDGRLYANGSFDGRDWDLYAVPQYVHGSISWVAARAAYCGPRCTNLTVYQASDSTNIKHSSLFLCNSTLAEVQAKAGDLKLRNVDNEHVYSTDGFARIAAGAIAWTGYTMTRRTERQTRVYLSGLQWSPYRIVNGTDIEDLIARFSISAIAAFDDHGVTWDLPDQSTCPVQGQQLTVDWSWVLGILAGIFIIQLGALIALLSFANKSIIRDESFFSMAMLLSPVVNRIGREGMNLSGEEIKRHPKLRWRRIRYDYREGKEGEPNQVDIFWQGRDMAEARRSWANGVYS</sequence>
<dbReference type="OrthoDB" id="3596604at2759"/>
<feature type="transmembrane region" description="Helical" evidence="2">
    <location>
        <begin position="101"/>
        <end position="124"/>
    </location>
</feature>
<keyword evidence="4" id="KW-1185">Reference proteome</keyword>
<dbReference type="EMBL" id="ML994620">
    <property type="protein sequence ID" value="KAF2189449.1"/>
    <property type="molecule type" value="Genomic_DNA"/>
</dbReference>
<proteinExistence type="predicted"/>
<evidence type="ECO:0000313" key="3">
    <source>
        <dbReference type="EMBL" id="KAF2189449.1"/>
    </source>
</evidence>
<keyword evidence="2" id="KW-0472">Membrane</keyword>
<protein>
    <submittedName>
        <fullName evidence="3">Uncharacterized protein</fullName>
    </submittedName>
</protein>
<keyword evidence="2" id="KW-0812">Transmembrane</keyword>
<name>A0A6A6EFX3_9PEZI</name>
<dbReference type="Proteomes" id="UP000800200">
    <property type="component" value="Unassembled WGS sequence"/>
</dbReference>